<keyword evidence="1" id="KW-0472">Membrane</keyword>
<evidence type="ECO:0000313" key="5">
    <source>
        <dbReference type="Proteomes" id="UP000186609"/>
    </source>
</evidence>
<dbReference type="KEGG" id="rhy:RD110_18970"/>
<keyword evidence="5" id="KW-1185">Reference proteome</keyword>
<reference evidence="4 5" key="1">
    <citation type="submission" date="2017-01" db="EMBL/GenBank/DDBJ databases">
        <authorList>
            <person name="Mah S.A."/>
            <person name="Swanson W.J."/>
            <person name="Moy G.W."/>
            <person name="Vacquier V.D."/>
        </authorList>
    </citation>
    <scope>NUCLEOTIDE SEQUENCE [LARGE SCALE GENOMIC DNA]</scope>
    <source>
        <strain evidence="4 5">DCY110</strain>
    </source>
</reference>
<dbReference type="AlphaFoldDB" id="A0A1P8JZ53"/>
<evidence type="ECO:0000256" key="1">
    <source>
        <dbReference type="SAM" id="Phobius"/>
    </source>
</evidence>
<proteinExistence type="predicted"/>
<evidence type="ECO:0000259" key="3">
    <source>
        <dbReference type="Pfam" id="PF14341"/>
    </source>
</evidence>
<protein>
    <recommendedName>
        <fullName evidence="6">Pilus assembly protein PilX</fullName>
    </recommendedName>
</protein>
<dbReference type="InterPro" id="IPR025205">
    <property type="entry name" value="PilX/PilW_C"/>
</dbReference>
<feature type="domain" description="Type 4 fimbrial biogenesis protein PilX N-terminal" evidence="3">
    <location>
        <begin position="22"/>
        <end position="72"/>
    </location>
</feature>
<accession>A0A1P8JZ53</accession>
<dbReference type="RefSeq" id="WP_076201093.1">
    <property type="nucleotide sequence ID" value="NZ_CP019236.1"/>
</dbReference>
<name>A0A1P8JZ53_9BURK</name>
<dbReference type="Proteomes" id="UP000186609">
    <property type="component" value="Chromosome"/>
</dbReference>
<sequence>MRAPSSLDNFVAPSNNQAVKQSGVALIMVLLFLVAITGLTVWAARQAMLGEGMARNQQDLEVARQAAESALRDAERDLKNVTPLANFSCSRGGAILPVKFNPSCQGGLCYRPDSDYGTSQWANATAGSTVNSEPWWPIGKGGLWNDVNDPSASTNTKPIRVPPTGSSNCGFTGGVPLGTFTGAPAIRGVAAQPEYLIEYFRRSIPGRKEMPVYRITARGFGYSLRTQVVLQSIFLPE</sequence>
<feature type="transmembrane region" description="Helical" evidence="1">
    <location>
        <begin position="23"/>
        <end position="44"/>
    </location>
</feature>
<dbReference type="Pfam" id="PF13681">
    <property type="entry name" value="PilX"/>
    <property type="match status" value="1"/>
</dbReference>
<dbReference type="InterPro" id="IPR025746">
    <property type="entry name" value="PilX_N_dom"/>
</dbReference>
<evidence type="ECO:0000313" key="4">
    <source>
        <dbReference type="EMBL" id="APW39034.1"/>
    </source>
</evidence>
<keyword evidence="1" id="KW-1133">Transmembrane helix</keyword>
<dbReference type="Pfam" id="PF14341">
    <property type="entry name" value="PilX_N"/>
    <property type="match status" value="1"/>
</dbReference>
<dbReference type="EMBL" id="CP019236">
    <property type="protein sequence ID" value="APW39034.1"/>
    <property type="molecule type" value="Genomic_DNA"/>
</dbReference>
<evidence type="ECO:0000259" key="2">
    <source>
        <dbReference type="Pfam" id="PF13681"/>
    </source>
</evidence>
<dbReference type="STRING" id="1842727.RD110_18970"/>
<organism evidence="4 5">
    <name type="scientific">Rhodoferax koreensis</name>
    <dbReference type="NCBI Taxonomy" id="1842727"/>
    <lineage>
        <taxon>Bacteria</taxon>
        <taxon>Pseudomonadati</taxon>
        <taxon>Pseudomonadota</taxon>
        <taxon>Betaproteobacteria</taxon>
        <taxon>Burkholderiales</taxon>
        <taxon>Comamonadaceae</taxon>
        <taxon>Rhodoferax</taxon>
    </lineage>
</organism>
<feature type="domain" description="PilX/PilW C-terminal" evidence="2">
    <location>
        <begin position="121"/>
        <end position="235"/>
    </location>
</feature>
<gene>
    <name evidence="4" type="ORF">RD110_18970</name>
</gene>
<keyword evidence="1" id="KW-0812">Transmembrane</keyword>
<dbReference type="OrthoDB" id="8809580at2"/>
<evidence type="ECO:0008006" key="6">
    <source>
        <dbReference type="Google" id="ProtNLM"/>
    </source>
</evidence>